<organism evidence="1 2">
    <name type="scientific">Candidatus Desantisbacteria bacterium CG2_30_40_21</name>
    <dbReference type="NCBI Taxonomy" id="1817895"/>
    <lineage>
        <taxon>Bacteria</taxon>
        <taxon>Candidatus Desantisiibacteriota</taxon>
    </lineage>
</organism>
<reference evidence="1 2" key="1">
    <citation type="journal article" date="2016" name="Environ. Microbiol.">
        <title>Genomic resolution of a cold subsurface aquifer community provides metabolic insights for novel microbes adapted to high CO concentrations.</title>
        <authorList>
            <person name="Probst A.J."/>
            <person name="Castelle C.J."/>
            <person name="Singh A."/>
            <person name="Brown C.T."/>
            <person name="Anantharaman K."/>
            <person name="Sharon I."/>
            <person name="Hug L.A."/>
            <person name="Burstein D."/>
            <person name="Emerson J.B."/>
            <person name="Thomas B.C."/>
            <person name="Banfield J.F."/>
        </authorList>
    </citation>
    <scope>NUCLEOTIDE SEQUENCE [LARGE SCALE GENOMIC DNA]</scope>
    <source>
        <strain evidence="1">CG2_30_40_21</strain>
    </source>
</reference>
<protein>
    <recommendedName>
        <fullName evidence="3">DUF4258 domain-containing protein</fullName>
    </recommendedName>
</protein>
<gene>
    <name evidence="1" type="ORF">AUJ95_03400</name>
</gene>
<evidence type="ECO:0008006" key="3">
    <source>
        <dbReference type="Google" id="ProtNLM"/>
    </source>
</evidence>
<sequence>MKLHEIQALVKSGAFTIKSHSLPHRLKEGFAINDMIYAVLNGKIIEEYPDRSRVLIYASIPMLTKTILPLHVVCDYSDPEWIYSSGA</sequence>
<comment type="caution">
    <text evidence="1">The sequence shown here is derived from an EMBL/GenBank/DDBJ whole genome shotgun (WGS) entry which is preliminary data.</text>
</comment>
<dbReference type="Proteomes" id="UP000183085">
    <property type="component" value="Unassembled WGS sequence"/>
</dbReference>
<proteinExistence type="predicted"/>
<evidence type="ECO:0000313" key="2">
    <source>
        <dbReference type="Proteomes" id="UP000183085"/>
    </source>
</evidence>
<dbReference type="AlphaFoldDB" id="A0A1J5DZ48"/>
<dbReference type="EMBL" id="MNYI01000083">
    <property type="protein sequence ID" value="OIP41420.1"/>
    <property type="molecule type" value="Genomic_DNA"/>
</dbReference>
<evidence type="ECO:0000313" key="1">
    <source>
        <dbReference type="EMBL" id="OIP41420.1"/>
    </source>
</evidence>
<accession>A0A1J5DZ48</accession>
<dbReference type="STRING" id="1817895.AUJ95_03400"/>
<name>A0A1J5DZ48_9BACT</name>